<name>A0AAR2IHE3_PYGNA</name>
<dbReference type="AlphaFoldDB" id="A0AAR2IHE3"/>
<evidence type="ECO:0000313" key="2">
    <source>
        <dbReference type="Ensembl" id="ENSPNAP00000038518.1"/>
    </source>
</evidence>
<dbReference type="Pfam" id="PF00078">
    <property type="entry name" value="RVT_1"/>
    <property type="match status" value="1"/>
</dbReference>
<dbReference type="InterPro" id="IPR000477">
    <property type="entry name" value="RT_dom"/>
</dbReference>
<protein>
    <recommendedName>
        <fullName evidence="1">Reverse transcriptase domain-containing protein</fullName>
    </recommendedName>
</protein>
<dbReference type="CDD" id="cd01650">
    <property type="entry name" value="RT_nLTR_like"/>
    <property type="match status" value="1"/>
</dbReference>
<dbReference type="Ensembl" id="ENSPNAT00000075898.1">
    <property type="protein sequence ID" value="ENSPNAP00000038518.1"/>
    <property type="gene ID" value="ENSPNAG00000032692.1"/>
</dbReference>
<sequence length="761" mass="87342">MFNKSIELGSFHRDANIAVISLLLKPGKDPTLPTSYRPLSLIGADVKLFAKILASRLEAYMSKLIHCDQTGFIKSHFSSDNVRRLLHVLDHTPNSATPCAILSLDAEKAFDHLDWNFLWSVLEIMGLGHNFINMIKILYSNPSATVITGAKFSSFFPILRGSRQGCPLSPFLFAISLEPLAQAIRLSSTYSPVGILNTQHYISLYADDILLFVNNVPQTLPHLLTILDIFGSHSGYKVNKTRSALLPLNEPMKNLNIQSPIPVVEHFKYLGIEIYPSLNKTVQFNYNHILEQVSNDLKKWNKMTDTFQTRISVIKMNILPRLNFIASMIPLTPPTNFWKKLNSTVSFYLWRGKRPRYKYLNLQRCKTDGGLSIPNFKLYYYSFVLRALTVWLNPDVKTSWRPVEECIVAPHRLQDFIYSNISLKNCTLKYGPVISNLLSVWRDVEKITNVTSMWHKDSPIFHNYKLLTANKPFSFPAWQQNGINTLGDVIGEAGLRTFQDLQSFYNLPGFSFFLYLRLRAAMKTYGVPWNSPLSPHPLQHFFYGNMETRGLVSAIYITLLKTTYKPLGIQTIWEKELKLADDQIDWQTVWNNIISSSKNPNHQLIHYHFVFKYYLTPCKRYFMHLTTSPLCTFCSYGAYGTFLHMFWECPKVYKFWTKVSSTLSEILGTTIPMSPQLFLLNDDSCCNLNSTEKKVWMAGTTVAKKLLALHWQPPHSLNQRKWILSCIDVVNLELSTARIHGAKEKTLMAWENAADMFTTLL</sequence>
<evidence type="ECO:0000259" key="1">
    <source>
        <dbReference type="PROSITE" id="PS50878"/>
    </source>
</evidence>
<dbReference type="SUPFAM" id="SSF56672">
    <property type="entry name" value="DNA/RNA polymerases"/>
    <property type="match status" value="1"/>
</dbReference>
<dbReference type="PANTHER" id="PTHR31635">
    <property type="entry name" value="REVERSE TRANSCRIPTASE DOMAIN-CONTAINING PROTEIN-RELATED"/>
    <property type="match status" value="1"/>
</dbReference>
<gene>
    <name evidence="2" type="primary">RXFP1</name>
</gene>
<reference evidence="2" key="3">
    <citation type="submission" date="2025-09" db="UniProtKB">
        <authorList>
            <consortium name="Ensembl"/>
        </authorList>
    </citation>
    <scope>IDENTIFICATION</scope>
</reference>
<dbReference type="PANTHER" id="PTHR31635:SF196">
    <property type="entry name" value="REVERSE TRANSCRIPTASE DOMAIN-CONTAINING PROTEIN-RELATED"/>
    <property type="match status" value="1"/>
</dbReference>
<dbReference type="GeneTree" id="ENSGT00940000163630"/>
<proteinExistence type="predicted"/>
<reference evidence="2" key="2">
    <citation type="submission" date="2025-08" db="UniProtKB">
        <authorList>
            <consortium name="Ensembl"/>
        </authorList>
    </citation>
    <scope>IDENTIFICATION</scope>
</reference>
<evidence type="ECO:0000313" key="3">
    <source>
        <dbReference type="Proteomes" id="UP001501920"/>
    </source>
</evidence>
<feature type="domain" description="Reverse transcriptase" evidence="1">
    <location>
        <begin position="4"/>
        <end position="274"/>
    </location>
</feature>
<accession>A0AAR2IHE3</accession>
<reference evidence="2 3" key="1">
    <citation type="submission" date="2020-10" db="EMBL/GenBank/DDBJ databases">
        <title>Pygocentrus nattereri (red-bellied piranha) genome, fPygNat1, primary haplotype.</title>
        <authorList>
            <person name="Myers G."/>
            <person name="Meyer A."/>
            <person name="Karagic N."/>
            <person name="Pippel M."/>
            <person name="Winkler S."/>
            <person name="Tracey A."/>
            <person name="Wood J."/>
            <person name="Formenti G."/>
            <person name="Howe K."/>
            <person name="Fedrigo O."/>
            <person name="Jarvis E.D."/>
        </authorList>
    </citation>
    <scope>NUCLEOTIDE SEQUENCE [LARGE SCALE GENOMIC DNA]</scope>
</reference>
<dbReference type="InterPro" id="IPR043502">
    <property type="entry name" value="DNA/RNA_pol_sf"/>
</dbReference>
<dbReference type="PROSITE" id="PS50878">
    <property type="entry name" value="RT_POL"/>
    <property type="match status" value="1"/>
</dbReference>
<organism evidence="2 3">
    <name type="scientific">Pygocentrus nattereri</name>
    <name type="common">Red-bellied piranha</name>
    <dbReference type="NCBI Taxonomy" id="42514"/>
    <lineage>
        <taxon>Eukaryota</taxon>
        <taxon>Metazoa</taxon>
        <taxon>Chordata</taxon>
        <taxon>Craniata</taxon>
        <taxon>Vertebrata</taxon>
        <taxon>Euteleostomi</taxon>
        <taxon>Actinopterygii</taxon>
        <taxon>Neopterygii</taxon>
        <taxon>Teleostei</taxon>
        <taxon>Ostariophysi</taxon>
        <taxon>Characiformes</taxon>
        <taxon>Characoidei</taxon>
        <taxon>Pygocentrus</taxon>
    </lineage>
</organism>
<dbReference type="Proteomes" id="UP001501920">
    <property type="component" value="Chromosome 9"/>
</dbReference>
<keyword evidence="3" id="KW-1185">Reference proteome</keyword>